<sequence length="92" mass="10433">MRFMPSIPGERQSMRISSHLTVIATWRTYSTPLYGTSRMTTTKPWRLPPIYMRNAPGTSKKSLGTSLERGSMRCEVVGSGREAPYHRPPSNF</sequence>
<dbReference type="AlphaFoldDB" id="A0AAW1DHR9"/>
<protein>
    <submittedName>
        <fullName evidence="1">Uncharacterized protein</fullName>
    </submittedName>
</protein>
<accession>A0AAW1DHR9</accession>
<comment type="caution">
    <text evidence="1">The sequence shown here is derived from an EMBL/GenBank/DDBJ whole genome shotgun (WGS) entry which is preliminary data.</text>
</comment>
<evidence type="ECO:0000313" key="2">
    <source>
        <dbReference type="Proteomes" id="UP001461498"/>
    </source>
</evidence>
<dbReference type="Proteomes" id="UP001461498">
    <property type="component" value="Unassembled WGS sequence"/>
</dbReference>
<dbReference type="EMBL" id="JAPXFL010000003">
    <property type="protein sequence ID" value="KAK9508713.1"/>
    <property type="molecule type" value="Genomic_DNA"/>
</dbReference>
<reference evidence="1 2" key="1">
    <citation type="submission" date="2022-12" db="EMBL/GenBank/DDBJ databases">
        <title>Chromosome-level genome assembly of true bugs.</title>
        <authorList>
            <person name="Ma L."/>
            <person name="Li H."/>
        </authorList>
    </citation>
    <scope>NUCLEOTIDE SEQUENCE [LARGE SCALE GENOMIC DNA]</scope>
    <source>
        <strain evidence="1">Lab_2022b</strain>
    </source>
</reference>
<evidence type="ECO:0000313" key="1">
    <source>
        <dbReference type="EMBL" id="KAK9508713.1"/>
    </source>
</evidence>
<proteinExistence type="predicted"/>
<organism evidence="1 2">
    <name type="scientific">Rhynocoris fuscipes</name>
    <dbReference type="NCBI Taxonomy" id="488301"/>
    <lineage>
        <taxon>Eukaryota</taxon>
        <taxon>Metazoa</taxon>
        <taxon>Ecdysozoa</taxon>
        <taxon>Arthropoda</taxon>
        <taxon>Hexapoda</taxon>
        <taxon>Insecta</taxon>
        <taxon>Pterygota</taxon>
        <taxon>Neoptera</taxon>
        <taxon>Paraneoptera</taxon>
        <taxon>Hemiptera</taxon>
        <taxon>Heteroptera</taxon>
        <taxon>Panheteroptera</taxon>
        <taxon>Cimicomorpha</taxon>
        <taxon>Reduviidae</taxon>
        <taxon>Harpactorinae</taxon>
        <taxon>Harpactorini</taxon>
        <taxon>Rhynocoris</taxon>
    </lineage>
</organism>
<gene>
    <name evidence="1" type="ORF">O3M35_006205</name>
</gene>
<keyword evidence="2" id="KW-1185">Reference proteome</keyword>
<name>A0AAW1DHR9_9HEMI</name>